<evidence type="ECO:0000256" key="14">
    <source>
        <dbReference type="PIRSR" id="PIRSR002811-1"/>
    </source>
</evidence>
<dbReference type="SUPFAM" id="SSF56731">
    <property type="entry name" value="DNA primase core"/>
    <property type="match status" value="1"/>
</dbReference>
<keyword evidence="3 12" id="KW-0808">Transferase</keyword>
<dbReference type="PANTHER" id="PTHR30313:SF2">
    <property type="entry name" value="DNA PRIMASE"/>
    <property type="match status" value="1"/>
</dbReference>
<dbReference type="PANTHER" id="PTHR30313">
    <property type="entry name" value="DNA PRIMASE"/>
    <property type="match status" value="1"/>
</dbReference>
<feature type="domain" description="Toprim" evidence="15">
    <location>
        <begin position="262"/>
        <end position="350"/>
    </location>
</feature>
<dbReference type="InterPro" id="IPR030846">
    <property type="entry name" value="DnaG_bac"/>
</dbReference>
<dbReference type="FunFam" id="3.90.580.10:FF:000001">
    <property type="entry name" value="DNA primase"/>
    <property type="match status" value="1"/>
</dbReference>
<accession>A0A1T4KW61</accession>
<evidence type="ECO:0000256" key="4">
    <source>
        <dbReference type="ARBA" id="ARBA00022695"/>
    </source>
</evidence>
<comment type="function">
    <text evidence="12 13">RNA polymerase that catalyzes the synthesis of short RNA molecules used as primers for DNA polymerase during DNA replication.</text>
</comment>
<sequence length="606" mass="68689">MAGFITQESIEAVKRAADIVSVVGEYVKLDKRGSDFWGCCPFHGEKTASFHVIPEKNAYYCFGCHAGGPSAIKFIQEIEKISFPEAVELLAKKFGIALQYSENGNAEYKVDHTKDDLKSLYNRLAGTFNYLLTQTDSGKKALSYIKTRGITDDVIEKFKFGYAPADRYWLKKFLHSKNFSEELLSSSGLFSKNYRDICLFSDRFMIPIFDERGDCVALSGRVIPPADESQRKYINSPETVIYSKKHTLFALNLAKRSMGEKGFAIICEGPMDCIAYHQAGITNAVASCGTSFTEEHIQKLKRYAYSRENGVSTVYLSFDSDGAGQNATRKAILACRKAGVAVKVIKLTGGKDPSEILLKYGAETLTMDVNNAILDSDYLFESLMNEYPADTPDGKARISMAFFQYVDSLQTDIQKETSLEQLCQKLNLSSQAVLRDYNNRESARSRLEKRTDLQNSETEENIRKGMELRVLLAVIADTNQFELMRREINEDVFESSEAKQLFIILEDCYQQKKLSFSSICEHCKDPKLTRLITEGVMSGEYSQNTEKIIRDGIEIIKEKNLKRQMDYIIERLKTLKNPSTPEQIQEFNSLMKEKMNIDRLVCSKKN</sequence>
<dbReference type="Gene3D" id="3.40.1360.10">
    <property type="match status" value="1"/>
</dbReference>
<dbReference type="GO" id="GO:1990077">
    <property type="term" value="C:primosome complex"/>
    <property type="evidence" value="ECO:0007669"/>
    <property type="project" value="UniProtKB-KW"/>
</dbReference>
<dbReference type="Proteomes" id="UP000190395">
    <property type="component" value="Unassembled WGS sequence"/>
</dbReference>
<dbReference type="EMBL" id="FUXC01000001">
    <property type="protein sequence ID" value="SJZ46674.1"/>
    <property type="molecule type" value="Genomic_DNA"/>
</dbReference>
<keyword evidence="2 12" id="KW-0639">Primosome</keyword>
<keyword evidence="11 12" id="KW-0804">Transcription</keyword>
<name>A0A1T4KW61_9SPIR</name>
<evidence type="ECO:0000256" key="2">
    <source>
        <dbReference type="ARBA" id="ARBA00022515"/>
    </source>
</evidence>
<dbReference type="InterPro" id="IPR034151">
    <property type="entry name" value="TOPRIM_DnaG_bac"/>
</dbReference>
<evidence type="ECO:0000256" key="6">
    <source>
        <dbReference type="ARBA" id="ARBA00022723"/>
    </source>
</evidence>
<dbReference type="HAMAP" id="MF_00974">
    <property type="entry name" value="DNA_primase_DnaG"/>
    <property type="match status" value="1"/>
</dbReference>
<evidence type="ECO:0000256" key="11">
    <source>
        <dbReference type="ARBA" id="ARBA00023163"/>
    </source>
</evidence>
<dbReference type="GO" id="GO:0008270">
    <property type="term" value="F:zinc ion binding"/>
    <property type="evidence" value="ECO:0007669"/>
    <property type="project" value="UniProtKB-UniRule"/>
</dbReference>
<dbReference type="Gene3D" id="1.10.860.10">
    <property type="entry name" value="DNAb Helicase, Chain A"/>
    <property type="match status" value="1"/>
</dbReference>
<dbReference type="Pfam" id="PF01807">
    <property type="entry name" value="Zn_ribbon_DnaG"/>
    <property type="match status" value="1"/>
</dbReference>
<dbReference type="SMART" id="SM00493">
    <property type="entry name" value="TOPRIM"/>
    <property type="match status" value="1"/>
</dbReference>
<dbReference type="InterPro" id="IPR006171">
    <property type="entry name" value="TOPRIM_dom"/>
</dbReference>
<dbReference type="InterPro" id="IPR002694">
    <property type="entry name" value="Znf_CHC2"/>
</dbReference>
<dbReference type="NCBIfam" id="TIGR01391">
    <property type="entry name" value="dnaG"/>
    <property type="match status" value="1"/>
</dbReference>
<dbReference type="InterPro" id="IPR006295">
    <property type="entry name" value="DNA_primase_DnaG"/>
</dbReference>
<evidence type="ECO:0000256" key="10">
    <source>
        <dbReference type="ARBA" id="ARBA00023125"/>
    </source>
</evidence>
<evidence type="ECO:0000256" key="1">
    <source>
        <dbReference type="ARBA" id="ARBA00022478"/>
    </source>
</evidence>
<dbReference type="CDD" id="cd03364">
    <property type="entry name" value="TOPRIM_DnaG_primases"/>
    <property type="match status" value="1"/>
</dbReference>
<keyword evidence="9" id="KW-0460">Magnesium</keyword>
<evidence type="ECO:0000259" key="15">
    <source>
        <dbReference type="PROSITE" id="PS50880"/>
    </source>
</evidence>
<dbReference type="Pfam" id="PF10410">
    <property type="entry name" value="DnaB_bind"/>
    <property type="match status" value="1"/>
</dbReference>
<keyword evidence="5 12" id="KW-0235">DNA replication</keyword>
<dbReference type="Pfam" id="PF13155">
    <property type="entry name" value="Toprim_2"/>
    <property type="match status" value="1"/>
</dbReference>
<dbReference type="GO" id="GO:0005737">
    <property type="term" value="C:cytoplasm"/>
    <property type="evidence" value="ECO:0007669"/>
    <property type="project" value="TreeGrafter"/>
</dbReference>
<dbReference type="GeneID" id="303366624"/>
<dbReference type="InterPro" id="IPR016136">
    <property type="entry name" value="DNA_helicase_N/primase_C"/>
</dbReference>
<dbReference type="Pfam" id="PF08275">
    <property type="entry name" value="DNAG_N"/>
    <property type="match status" value="1"/>
</dbReference>
<dbReference type="InterPro" id="IPR050219">
    <property type="entry name" value="DnaG_primase"/>
</dbReference>
<dbReference type="EC" id="2.7.7.101" evidence="12"/>
<dbReference type="InterPro" id="IPR036977">
    <property type="entry name" value="DNA_primase_Znf_CHC2"/>
</dbReference>
<dbReference type="GO" id="GO:0006269">
    <property type="term" value="P:DNA replication, synthesis of primer"/>
    <property type="evidence" value="ECO:0007669"/>
    <property type="project" value="UniProtKB-UniRule"/>
</dbReference>
<dbReference type="Gene3D" id="3.90.980.10">
    <property type="entry name" value="DNA primase, catalytic core, N-terminal domain"/>
    <property type="match status" value="1"/>
</dbReference>
<organism evidence="16 17">
    <name type="scientific">Treponema berlinense</name>
    <dbReference type="NCBI Taxonomy" id="225004"/>
    <lineage>
        <taxon>Bacteria</taxon>
        <taxon>Pseudomonadati</taxon>
        <taxon>Spirochaetota</taxon>
        <taxon>Spirochaetia</taxon>
        <taxon>Spirochaetales</taxon>
        <taxon>Treponemataceae</taxon>
        <taxon>Treponema</taxon>
    </lineage>
</organism>
<evidence type="ECO:0000256" key="12">
    <source>
        <dbReference type="HAMAP-Rule" id="MF_00974"/>
    </source>
</evidence>
<keyword evidence="1 12" id="KW-0240">DNA-directed RNA polymerase</keyword>
<comment type="subunit">
    <text evidence="12">Monomer. Interacts with DnaB.</text>
</comment>
<dbReference type="SUPFAM" id="SSF57783">
    <property type="entry name" value="Zinc beta-ribbon"/>
    <property type="match status" value="1"/>
</dbReference>
<comment type="catalytic activity">
    <reaction evidence="12">
        <text>ssDNA + n NTP = ssDNA/pppN(pN)n-1 hybrid + (n-1) diphosphate.</text>
        <dbReference type="EC" id="2.7.7.101"/>
    </reaction>
</comment>
<dbReference type="GO" id="GO:0000428">
    <property type="term" value="C:DNA-directed RNA polymerase complex"/>
    <property type="evidence" value="ECO:0007669"/>
    <property type="project" value="UniProtKB-KW"/>
</dbReference>
<keyword evidence="4 12" id="KW-0548">Nucleotidyltransferase</keyword>
<keyword evidence="6 12" id="KW-0479">Metal-binding</keyword>
<evidence type="ECO:0000313" key="17">
    <source>
        <dbReference type="Proteomes" id="UP000190395"/>
    </source>
</evidence>
<dbReference type="Gene3D" id="3.90.580.10">
    <property type="entry name" value="Zinc finger, CHC2-type domain"/>
    <property type="match status" value="1"/>
</dbReference>
<dbReference type="RefSeq" id="WP_078930100.1">
    <property type="nucleotide sequence ID" value="NZ_FUXC01000001.1"/>
</dbReference>
<evidence type="ECO:0000256" key="9">
    <source>
        <dbReference type="ARBA" id="ARBA00022842"/>
    </source>
</evidence>
<reference evidence="16 17" key="1">
    <citation type="submission" date="2017-02" db="EMBL/GenBank/DDBJ databases">
        <authorList>
            <person name="Peterson S.W."/>
        </authorList>
    </citation>
    <scope>NUCLEOTIDE SEQUENCE [LARGE SCALE GENOMIC DNA]</scope>
    <source>
        <strain evidence="16 17">ATCC BAA-909</strain>
    </source>
</reference>
<evidence type="ECO:0000256" key="8">
    <source>
        <dbReference type="ARBA" id="ARBA00022833"/>
    </source>
</evidence>
<evidence type="ECO:0000256" key="7">
    <source>
        <dbReference type="ARBA" id="ARBA00022771"/>
    </source>
</evidence>
<dbReference type="InterPro" id="IPR013264">
    <property type="entry name" value="DNAG_N"/>
</dbReference>
<evidence type="ECO:0000313" key="16">
    <source>
        <dbReference type="EMBL" id="SJZ46674.1"/>
    </source>
</evidence>
<dbReference type="SMART" id="SM00400">
    <property type="entry name" value="ZnF_CHCC"/>
    <property type="match status" value="1"/>
</dbReference>
<keyword evidence="7 12" id="KW-0863">Zinc-finger</keyword>
<protein>
    <recommendedName>
        <fullName evidence="12 13">DNA primase</fullName>
        <ecNumber evidence="12">2.7.7.101</ecNumber>
    </recommendedName>
</protein>
<evidence type="ECO:0000256" key="13">
    <source>
        <dbReference type="PIRNR" id="PIRNR002811"/>
    </source>
</evidence>
<dbReference type="AlphaFoldDB" id="A0A1T4KW61"/>
<dbReference type="GO" id="GO:0003899">
    <property type="term" value="F:DNA-directed RNA polymerase activity"/>
    <property type="evidence" value="ECO:0007669"/>
    <property type="project" value="UniProtKB-UniRule"/>
</dbReference>
<proteinExistence type="inferred from homology"/>
<gene>
    <name evidence="12" type="primary">dnaG</name>
    <name evidence="16" type="ORF">SAMN02745152_00349</name>
</gene>
<comment type="similarity">
    <text evidence="12 13">Belongs to the DnaG primase family.</text>
</comment>
<keyword evidence="8 12" id="KW-0862">Zinc</keyword>
<keyword evidence="17" id="KW-1185">Reference proteome</keyword>
<dbReference type="OrthoDB" id="9803773at2"/>
<dbReference type="InterPro" id="IPR037068">
    <property type="entry name" value="DNA_primase_core_N_sf"/>
</dbReference>
<evidence type="ECO:0000256" key="5">
    <source>
        <dbReference type="ARBA" id="ARBA00022705"/>
    </source>
</evidence>
<dbReference type="InterPro" id="IPR019475">
    <property type="entry name" value="DNA_primase_DnaB-bd"/>
</dbReference>
<dbReference type="STRING" id="225004.SAMN02745152_00349"/>
<dbReference type="GO" id="GO:0003677">
    <property type="term" value="F:DNA binding"/>
    <property type="evidence" value="ECO:0007669"/>
    <property type="project" value="UniProtKB-KW"/>
</dbReference>
<comment type="cofactor">
    <cofactor evidence="12 13 14">
        <name>Zn(2+)</name>
        <dbReference type="ChEBI" id="CHEBI:29105"/>
    </cofactor>
    <text evidence="12 13 14">Binds 1 zinc ion per monomer.</text>
</comment>
<feature type="zinc finger region" description="CHC2-type" evidence="12 14">
    <location>
        <begin position="40"/>
        <end position="64"/>
    </location>
</feature>
<dbReference type="PIRSF" id="PIRSF002811">
    <property type="entry name" value="DnaG"/>
    <property type="match status" value="1"/>
</dbReference>
<comment type="domain">
    <text evidence="12">Contains an N-terminal zinc-binding domain, a central core domain that contains the primase activity, and a C-terminal DnaB-binding domain.</text>
</comment>
<dbReference type="PROSITE" id="PS50880">
    <property type="entry name" value="TOPRIM"/>
    <property type="match status" value="1"/>
</dbReference>
<evidence type="ECO:0000256" key="3">
    <source>
        <dbReference type="ARBA" id="ARBA00022679"/>
    </source>
</evidence>
<keyword evidence="10 12" id="KW-0238">DNA-binding</keyword>